<evidence type="ECO:0000256" key="1">
    <source>
        <dbReference type="ARBA" id="ARBA00004651"/>
    </source>
</evidence>
<accession>A0A8J7PN17</accession>
<dbReference type="CDD" id="cd06261">
    <property type="entry name" value="TM_PBP2"/>
    <property type="match status" value="1"/>
</dbReference>
<evidence type="ECO:0000256" key="2">
    <source>
        <dbReference type="ARBA" id="ARBA00022448"/>
    </source>
</evidence>
<feature type="transmembrane region" description="Helical" evidence="7">
    <location>
        <begin position="107"/>
        <end position="131"/>
    </location>
</feature>
<dbReference type="Pfam" id="PF19300">
    <property type="entry name" value="BPD_transp_1_N"/>
    <property type="match status" value="1"/>
</dbReference>
<dbReference type="Pfam" id="PF00528">
    <property type="entry name" value="BPD_transp_1"/>
    <property type="match status" value="1"/>
</dbReference>
<evidence type="ECO:0000256" key="5">
    <source>
        <dbReference type="ARBA" id="ARBA00022989"/>
    </source>
</evidence>
<keyword evidence="4 7" id="KW-0812">Transmembrane</keyword>
<evidence type="ECO:0000256" key="6">
    <source>
        <dbReference type="ARBA" id="ARBA00023136"/>
    </source>
</evidence>
<keyword evidence="6 7" id="KW-0472">Membrane</keyword>
<organism evidence="9 10">
    <name type="scientific">Candidatus Obscuribacter phosphatis</name>
    <dbReference type="NCBI Taxonomy" id="1906157"/>
    <lineage>
        <taxon>Bacteria</taxon>
        <taxon>Bacillati</taxon>
        <taxon>Candidatus Melainabacteria</taxon>
        <taxon>Candidatus Obscuribacterales</taxon>
        <taxon>Candidatus Obscuribacteraceae</taxon>
        <taxon>Candidatus Obscuribacter</taxon>
    </lineage>
</organism>
<feature type="domain" description="ABC transmembrane type-1" evidence="8">
    <location>
        <begin position="103"/>
        <end position="317"/>
    </location>
</feature>
<protein>
    <submittedName>
        <fullName evidence="9">ABC transporter permease</fullName>
    </submittedName>
</protein>
<comment type="subcellular location">
    <subcellularLocation>
        <location evidence="1 7">Cell membrane</location>
        <topology evidence="1 7">Multi-pass membrane protein</topology>
    </subcellularLocation>
</comment>
<dbReference type="InterPro" id="IPR045621">
    <property type="entry name" value="BPD_transp_1_N"/>
</dbReference>
<dbReference type="Proteomes" id="UP000664277">
    <property type="component" value="Unassembled WGS sequence"/>
</dbReference>
<name>A0A8J7PN17_9BACT</name>
<keyword evidence="5 7" id="KW-1133">Transmembrane helix</keyword>
<proteinExistence type="inferred from homology"/>
<feature type="transmembrane region" description="Helical" evidence="7">
    <location>
        <begin position="256"/>
        <end position="284"/>
    </location>
</feature>
<reference evidence="9" key="1">
    <citation type="submission" date="2021-02" db="EMBL/GenBank/DDBJ databases">
        <title>Genome-Resolved Metagenomics of a Microbial Community Performing Photosynthetic Biological Nutrient Removal.</title>
        <authorList>
            <person name="Mcdaniel E.A."/>
        </authorList>
    </citation>
    <scope>NUCLEOTIDE SEQUENCE</scope>
    <source>
        <strain evidence="9">UWPOB_OBS1</strain>
    </source>
</reference>
<comment type="similarity">
    <text evidence="7">Belongs to the binding-protein-dependent transport system permease family.</text>
</comment>
<evidence type="ECO:0000259" key="8">
    <source>
        <dbReference type="PROSITE" id="PS50928"/>
    </source>
</evidence>
<dbReference type="PROSITE" id="PS50928">
    <property type="entry name" value="ABC_TM1"/>
    <property type="match status" value="1"/>
</dbReference>
<evidence type="ECO:0000313" key="9">
    <source>
        <dbReference type="EMBL" id="MBN8661007.1"/>
    </source>
</evidence>
<evidence type="ECO:0000256" key="4">
    <source>
        <dbReference type="ARBA" id="ARBA00022692"/>
    </source>
</evidence>
<dbReference type="InterPro" id="IPR035906">
    <property type="entry name" value="MetI-like_sf"/>
</dbReference>
<dbReference type="SUPFAM" id="SSF161098">
    <property type="entry name" value="MetI-like"/>
    <property type="match status" value="1"/>
</dbReference>
<evidence type="ECO:0000256" key="7">
    <source>
        <dbReference type="RuleBase" id="RU363032"/>
    </source>
</evidence>
<feature type="transmembrane region" description="Helical" evidence="7">
    <location>
        <begin position="196"/>
        <end position="212"/>
    </location>
</feature>
<keyword evidence="2 7" id="KW-0813">Transport</keyword>
<feature type="transmembrane region" description="Helical" evidence="7">
    <location>
        <begin position="156"/>
        <end position="181"/>
    </location>
</feature>
<dbReference type="EMBL" id="JAFLCK010000015">
    <property type="protein sequence ID" value="MBN8661007.1"/>
    <property type="molecule type" value="Genomic_DNA"/>
</dbReference>
<dbReference type="AlphaFoldDB" id="A0A8J7PN17"/>
<feature type="transmembrane region" description="Helical" evidence="7">
    <location>
        <begin position="296"/>
        <end position="316"/>
    </location>
</feature>
<dbReference type="PANTHER" id="PTHR43163">
    <property type="entry name" value="DIPEPTIDE TRANSPORT SYSTEM PERMEASE PROTEIN DPPB-RELATED"/>
    <property type="match status" value="1"/>
</dbReference>
<dbReference type="GO" id="GO:0005886">
    <property type="term" value="C:plasma membrane"/>
    <property type="evidence" value="ECO:0007669"/>
    <property type="project" value="UniProtKB-SubCell"/>
</dbReference>
<evidence type="ECO:0000256" key="3">
    <source>
        <dbReference type="ARBA" id="ARBA00022475"/>
    </source>
</evidence>
<dbReference type="Gene3D" id="1.10.3720.10">
    <property type="entry name" value="MetI-like"/>
    <property type="match status" value="1"/>
</dbReference>
<keyword evidence="3" id="KW-1003">Cell membrane</keyword>
<comment type="caution">
    <text evidence="9">The sequence shown here is derived from an EMBL/GenBank/DDBJ whole genome shotgun (WGS) entry which is preliminary data.</text>
</comment>
<dbReference type="PANTHER" id="PTHR43163:SF6">
    <property type="entry name" value="DIPEPTIDE TRANSPORT SYSTEM PERMEASE PROTEIN DPPB-RELATED"/>
    <property type="match status" value="1"/>
</dbReference>
<dbReference type="GO" id="GO:0071916">
    <property type="term" value="F:dipeptide transmembrane transporter activity"/>
    <property type="evidence" value="ECO:0007669"/>
    <property type="project" value="TreeGrafter"/>
</dbReference>
<dbReference type="InterPro" id="IPR000515">
    <property type="entry name" value="MetI-like"/>
</dbReference>
<gene>
    <name evidence="9" type="ORF">J0M35_11615</name>
</gene>
<evidence type="ECO:0000313" key="10">
    <source>
        <dbReference type="Proteomes" id="UP000664277"/>
    </source>
</evidence>
<feature type="transmembrane region" description="Helical" evidence="7">
    <location>
        <begin position="9"/>
        <end position="29"/>
    </location>
</feature>
<sequence length="329" mass="36085">MSFLLKRTIYALVTLLVVSLVSFALMRSLPASPIDVMLGSAQKDLSEADLQKVKDELALDRPVEQYGRWLLSFVDSSQAKSNLAMGLSYKDGRNVKEVIMERIPATVALVGFSLLISFTVGIPLGGFLAFLEQEKKLDKDRSGIRALAASLQTTMAFLYALPNFFLAFLFLALCATLPWLYPPPSLTIFGGNQGEWLYLIAPAFILSLRRLIKAAFYTRSLLIAELNKAYVIAAKARGLSFSRIFKHVLANCKLPLAGLLSVQIPALIGGSVLIETIFCIPGLGRLSVESALSRNYPVMMGLTMLYGSAVVLASFLSDLFSRRLTINED</sequence>